<name>A0ACC2XW21_9TREE</name>
<protein>
    <submittedName>
        <fullName evidence="1">Uncharacterized protein</fullName>
    </submittedName>
</protein>
<evidence type="ECO:0000313" key="2">
    <source>
        <dbReference type="Proteomes" id="UP001234202"/>
    </source>
</evidence>
<keyword evidence="2" id="KW-1185">Reference proteome</keyword>
<accession>A0ACC2XW21</accession>
<dbReference type="Proteomes" id="UP001234202">
    <property type="component" value="Unassembled WGS sequence"/>
</dbReference>
<dbReference type="EMBL" id="JASBWV010000003">
    <property type="protein sequence ID" value="KAJ9127226.1"/>
    <property type="molecule type" value="Genomic_DNA"/>
</dbReference>
<sequence length="1264" mass="142800">MVNVWIVGKGPGHAKCATTIYLHDQRLEFKMDVQRAQKLDAMYTATMGQDDEGEELGEEDPHNDEEEMVDRMEVFLPVVQSLVNALGGYEDIVDPETKLVQSTYLPGDSCLAVLRDLKKLWRKDDTDDERTVFRCFYRCHLARELVALIDECVGRGDHERKIALAAADLLAALTWPIDVAQELKELAEDDADVVTDYASLLRAQVEYKALLLQSNTLLRIMQLLLPCLARIAAGSNGKKFGLLDRQGIDKDKRIVSLVLHLVRNMLAIRDPIANGQETGEKQEFARLQSTLIIQLREHRYLSLFLSLASNAGTTMYNDFNVLILDCWFLMLRGIDPNDLAKDPERAPMENLTTLLDHEESFKRSASRTGTSRHSRFGTTISIMSGANRYILHKQKAVSNPVGGVIDSLKQKRAIHHANKKQRDELGTGMELTVDAMKVLQEYVTEALMVFDAFFSSILKDIRLSRSKVRETDNLRTLYLCRFFMEYLLAQRSKPINVAIRKERIKAKETRKAEKARLASVAPLRKTPPAVAEYPLADLVAGKPINPVEGDDQPEVGPQATVAEGGSRTEADEEEEEEAIDEFDFGYVAEMFEDDALRWINSRLNQAQESNACLDMSSILLAIVNTMQTDCSEEIKDAGLTLMDKLFYNGEYIDNATKTLKLYKSQSMSYLDSAVKFAYTMYQTLEKYAESRDEIHFRKRRAAQLIKLNADGTGEFDEEEVMAPTKTAPTYSDHKKNFQELERMLADEGVCKTLVRYLALYKDFKDPIKMKRLVGLMHRIVVNIRKEAFFFKVSGFSVFKQVLDDQRSLPAHQSSKDAIAVINFILRKYFKAMEQDPFLALDAFFPKASQGKSGRAGNGFQLGSDDDGEASDVGVIGARKKVENIPADLEFKPDTPLTWSQQVGTAILQLTENQSIHFVTWLMEQLGEISATRQQIILNTDGERREYDPDFDDVPPPTGPSEEAILKLEDIDIVCDTEHKARAVTFNPHLKLLMTLAKLNAKQINVEADEPRVHWTMPKAVMPEDIDATIRVMRDFLTNPIDLEGRTAAELLRNKRKKAIKRKKQSAAVVDSENDEVMVERPTKRIKKRAAELQQFKSAAYIEDSDDAAEADEGFYQRELELREISRQKMMNLGHVAVLDDNPRQPRSKTQKKAAVDTQMEVDSDNDQRHHGGHATASIPNDSDDDTAHIRNNTARPLGARPAPRRRMKRTQVTAIPSGGTNESPQANQFTGRLERNSDSENDAVEVTQRTSTKRRVVAESEEDD</sequence>
<comment type="caution">
    <text evidence="1">The sequence shown here is derived from an EMBL/GenBank/DDBJ whole genome shotgun (WGS) entry which is preliminary data.</text>
</comment>
<reference evidence="1" key="1">
    <citation type="submission" date="2023-04" db="EMBL/GenBank/DDBJ databases">
        <title>Draft Genome sequencing of Naganishia species isolated from polar environments using Oxford Nanopore Technology.</title>
        <authorList>
            <person name="Leo P."/>
            <person name="Venkateswaran K."/>
        </authorList>
    </citation>
    <scope>NUCLEOTIDE SEQUENCE</scope>
    <source>
        <strain evidence="1">DBVPG 5303</strain>
    </source>
</reference>
<organism evidence="1 2">
    <name type="scientific">Naganishia onofrii</name>
    <dbReference type="NCBI Taxonomy" id="1851511"/>
    <lineage>
        <taxon>Eukaryota</taxon>
        <taxon>Fungi</taxon>
        <taxon>Dikarya</taxon>
        <taxon>Basidiomycota</taxon>
        <taxon>Agaricomycotina</taxon>
        <taxon>Tremellomycetes</taxon>
        <taxon>Filobasidiales</taxon>
        <taxon>Filobasidiaceae</taxon>
        <taxon>Naganishia</taxon>
    </lineage>
</organism>
<proteinExistence type="predicted"/>
<evidence type="ECO:0000313" key="1">
    <source>
        <dbReference type="EMBL" id="KAJ9127226.1"/>
    </source>
</evidence>
<gene>
    <name evidence="1" type="ORF">QFC24_001464</name>
</gene>